<protein>
    <submittedName>
        <fullName evidence="2">Uncharacterized protein</fullName>
    </submittedName>
</protein>
<reference evidence="2 3" key="1">
    <citation type="journal article" date="2016" name="Nat. Commun.">
        <title>Thousands of microbial genomes shed light on interconnected biogeochemical processes in an aquifer system.</title>
        <authorList>
            <person name="Anantharaman K."/>
            <person name="Brown C.T."/>
            <person name="Hug L.A."/>
            <person name="Sharon I."/>
            <person name="Castelle C.J."/>
            <person name="Probst A.J."/>
            <person name="Thomas B.C."/>
            <person name="Singh A."/>
            <person name="Wilkins M.J."/>
            <person name="Karaoz U."/>
            <person name="Brodie E.L."/>
            <person name="Williams K.H."/>
            <person name="Hubbard S.S."/>
            <person name="Banfield J.F."/>
        </authorList>
    </citation>
    <scope>NUCLEOTIDE SEQUENCE [LARGE SCALE GENOMIC DNA]</scope>
</reference>
<dbReference type="AlphaFoldDB" id="A0A1G1L318"/>
<feature type="transmembrane region" description="Helical" evidence="1">
    <location>
        <begin position="17"/>
        <end position="40"/>
    </location>
</feature>
<evidence type="ECO:0000313" key="2">
    <source>
        <dbReference type="EMBL" id="OGW99524.1"/>
    </source>
</evidence>
<accession>A0A1G1L318</accession>
<proteinExistence type="predicted"/>
<organism evidence="2 3">
    <name type="scientific">Candidatus Danuiimicrobium aquiferis</name>
    <dbReference type="NCBI Taxonomy" id="1801832"/>
    <lineage>
        <taxon>Bacteria</taxon>
        <taxon>Pseudomonadati</taxon>
        <taxon>Candidatus Omnitrophota</taxon>
        <taxon>Candidatus Danuiimicrobium</taxon>
    </lineage>
</organism>
<dbReference type="Proteomes" id="UP000178187">
    <property type="component" value="Unassembled WGS sequence"/>
</dbReference>
<evidence type="ECO:0000313" key="3">
    <source>
        <dbReference type="Proteomes" id="UP000178187"/>
    </source>
</evidence>
<sequence>MNDAENLPSDFEKKVKFFAVFCGVCFAIVAVLVGAISFMIGGEQRVFKKQVAPLFQGFNALTDEAISFSYEMNTPAEIQIKYKVFKIRADDLKAEVAKLEAPTPPLDRFKRQFFGATIRLLEYSNAQIDKAGYELEDAKVVQALDQIKQKGGQPLPLKGMAVDEMVLDKYNRSMTTINKITQEELNKKRDGFYKEAKEFLFDYAGMMGVKKQTLLENATEKQS</sequence>
<comment type="caution">
    <text evidence="2">The sequence shown here is derived from an EMBL/GenBank/DDBJ whole genome shotgun (WGS) entry which is preliminary data.</text>
</comment>
<evidence type="ECO:0000256" key="1">
    <source>
        <dbReference type="SAM" id="Phobius"/>
    </source>
</evidence>
<keyword evidence="1" id="KW-1133">Transmembrane helix</keyword>
<keyword evidence="1" id="KW-0472">Membrane</keyword>
<dbReference type="EMBL" id="MHFR01000004">
    <property type="protein sequence ID" value="OGW99524.1"/>
    <property type="molecule type" value="Genomic_DNA"/>
</dbReference>
<name>A0A1G1L318_9BACT</name>
<gene>
    <name evidence="2" type="ORF">A3G33_07895</name>
</gene>
<keyword evidence="1" id="KW-0812">Transmembrane</keyword>